<protein>
    <recommendedName>
        <fullName evidence="5">Tetratricopeptide repeat protein</fullName>
    </recommendedName>
</protein>
<proteinExistence type="predicted"/>
<dbReference type="EMBL" id="JAGQHS010000107">
    <property type="protein sequence ID" value="MCA9757596.1"/>
    <property type="molecule type" value="Genomic_DNA"/>
</dbReference>
<feature type="compositionally biased region" description="Basic and acidic residues" evidence="1">
    <location>
        <begin position="320"/>
        <end position="336"/>
    </location>
</feature>
<keyword evidence="2" id="KW-0732">Signal</keyword>
<feature type="region of interest" description="Disordered" evidence="1">
    <location>
        <begin position="378"/>
        <end position="400"/>
    </location>
</feature>
<name>A0A956SEL5_UNCEI</name>
<reference evidence="3" key="2">
    <citation type="journal article" date="2021" name="Microbiome">
        <title>Successional dynamics and alternative stable states in a saline activated sludge microbial community over 9 years.</title>
        <authorList>
            <person name="Wang Y."/>
            <person name="Ye J."/>
            <person name="Ju F."/>
            <person name="Liu L."/>
            <person name="Boyd J.A."/>
            <person name="Deng Y."/>
            <person name="Parks D.H."/>
            <person name="Jiang X."/>
            <person name="Yin X."/>
            <person name="Woodcroft B.J."/>
            <person name="Tyson G.W."/>
            <person name="Hugenholtz P."/>
            <person name="Polz M.F."/>
            <person name="Zhang T."/>
        </authorList>
    </citation>
    <scope>NUCLEOTIDE SEQUENCE</scope>
    <source>
        <strain evidence="3">HKST-UBA02</strain>
    </source>
</reference>
<comment type="caution">
    <text evidence="3">The sequence shown here is derived from an EMBL/GenBank/DDBJ whole genome shotgun (WGS) entry which is preliminary data.</text>
</comment>
<organism evidence="3 4">
    <name type="scientific">Eiseniibacteriota bacterium</name>
    <dbReference type="NCBI Taxonomy" id="2212470"/>
    <lineage>
        <taxon>Bacteria</taxon>
        <taxon>Candidatus Eiseniibacteriota</taxon>
    </lineage>
</organism>
<accession>A0A956SEL5</accession>
<gene>
    <name evidence="3" type="ORF">KDA27_17455</name>
</gene>
<sequence>RGVTKLVHLNGRAARATSALARFSAVVLLLSACCLGAPSSGWASEPGPEVLAAFQSDPIGFFFGLRDQEAIACGQVLLTDAAVQDDEKIRMLTALAAIHMAAGREDQAKAACLAILEPDPRRDLADAAYLPPPLKRLFYQQRDSLLIERDLELPPQVRTIAVGDITAAALVPGEYDLNRFAKGLTHILVSDLQGATPMKIVDRQRLGVLMDEIGLSDNNDILDPSYAVPFGMLSGAQSFLFGNILQAEKDRIRLDLRWVDTSTSEVLLSEGVEMKVKSADDLFSLERKVLADLVVPKMHQVLLSAEAARSDDSAPVPSQKDLEKQMKRHIDDKKKQMGKKSDYVELLLRTGDALLAEQNGDLESARAAWADVEAMKPGDEEAKSRSSALAAHLKISSEGR</sequence>
<evidence type="ECO:0000256" key="2">
    <source>
        <dbReference type="SAM" id="SignalP"/>
    </source>
</evidence>
<reference evidence="3" key="1">
    <citation type="submission" date="2020-04" db="EMBL/GenBank/DDBJ databases">
        <authorList>
            <person name="Zhang T."/>
        </authorList>
    </citation>
    <scope>NUCLEOTIDE SEQUENCE</scope>
    <source>
        <strain evidence="3">HKST-UBA02</strain>
    </source>
</reference>
<feature type="non-terminal residue" evidence="3">
    <location>
        <position position="1"/>
    </location>
</feature>
<feature type="chain" id="PRO_5036969931" description="Tetratricopeptide repeat protein" evidence="2">
    <location>
        <begin position="44"/>
        <end position="400"/>
    </location>
</feature>
<feature type="region of interest" description="Disordered" evidence="1">
    <location>
        <begin position="307"/>
        <end position="336"/>
    </location>
</feature>
<dbReference type="Gene3D" id="3.40.50.10610">
    <property type="entry name" value="ABC-type transport auxiliary lipoprotein component"/>
    <property type="match status" value="1"/>
</dbReference>
<feature type="signal peptide" evidence="2">
    <location>
        <begin position="1"/>
        <end position="43"/>
    </location>
</feature>
<dbReference type="AlphaFoldDB" id="A0A956SEL5"/>
<evidence type="ECO:0008006" key="5">
    <source>
        <dbReference type="Google" id="ProtNLM"/>
    </source>
</evidence>
<evidence type="ECO:0000313" key="3">
    <source>
        <dbReference type="EMBL" id="MCA9757596.1"/>
    </source>
</evidence>
<dbReference type="Proteomes" id="UP000739538">
    <property type="component" value="Unassembled WGS sequence"/>
</dbReference>
<evidence type="ECO:0000313" key="4">
    <source>
        <dbReference type="Proteomes" id="UP000739538"/>
    </source>
</evidence>
<evidence type="ECO:0000256" key="1">
    <source>
        <dbReference type="SAM" id="MobiDB-lite"/>
    </source>
</evidence>